<keyword evidence="8 10" id="KW-0807">Transducer</keyword>
<dbReference type="GO" id="GO:0007165">
    <property type="term" value="P:signal transduction"/>
    <property type="evidence" value="ECO:0007669"/>
    <property type="project" value="UniProtKB-KW"/>
</dbReference>
<dbReference type="GO" id="GO:0006935">
    <property type="term" value="P:chemotaxis"/>
    <property type="evidence" value="ECO:0007669"/>
    <property type="project" value="UniProtKB-KW"/>
</dbReference>
<feature type="transmembrane region" description="Helical" evidence="11">
    <location>
        <begin position="123"/>
        <end position="141"/>
    </location>
</feature>
<evidence type="ECO:0000256" key="10">
    <source>
        <dbReference type="PROSITE-ProRule" id="PRU00284"/>
    </source>
</evidence>
<comment type="similarity">
    <text evidence="9">Belongs to the methyl-accepting chemotaxis (MCP) protein family.</text>
</comment>
<evidence type="ECO:0000256" key="11">
    <source>
        <dbReference type="SAM" id="Phobius"/>
    </source>
</evidence>
<dbReference type="EMBL" id="QYUR01000002">
    <property type="protein sequence ID" value="RJG12542.1"/>
    <property type="molecule type" value="Genomic_DNA"/>
</dbReference>
<feature type="transmembrane region" description="Helical" evidence="11">
    <location>
        <begin position="28"/>
        <end position="46"/>
    </location>
</feature>
<evidence type="ECO:0000256" key="6">
    <source>
        <dbReference type="ARBA" id="ARBA00022989"/>
    </source>
</evidence>
<name>A0A418XJ93_9PSED</name>
<evidence type="ECO:0000256" key="1">
    <source>
        <dbReference type="ARBA" id="ARBA00004651"/>
    </source>
</evidence>
<keyword evidence="14" id="KW-1185">Reference proteome</keyword>
<comment type="caution">
    <text evidence="13">The sequence shown here is derived from an EMBL/GenBank/DDBJ whole genome shotgun (WGS) entry which is preliminary data.</text>
</comment>
<dbReference type="Proteomes" id="UP000284021">
    <property type="component" value="Unassembled WGS sequence"/>
</dbReference>
<keyword evidence="4" id="KW-0145">Chemotaxis</keyword>
<comment type="subcellular location">
    <subcellularLocation>
        <location evidence="1">Cell membrane</location>
        <topology evidence="1">Multi-pass membrane protein</topology>
    </subcellularLocation>
</comment>
<feature type="domain" description="Methyl-accepting transducer" evidence="12">
    <location>
        <begin position="236"/>
        <end position="482"/>
    </location>
</feature>
<protein>
    <submittedName>
        <fullName evidence="13">Methyl-accepting chemotaxis protein</fullName>
    </submittedName>
</protein>
<keyword evidence="5 11" id="KW-0812">Transmembrane</keyword>
<evidence type="ECO:0000256" key="2">
    <source>
        <dbReference type="ARBA" id="ARBA00022475"/>
    </source>
</evidence>
<sequence>MPLLWHHFYPGSGRETMSTSFYRQADRLMLAVLWAMTLYAFGLAFWHSTWAAALTIGGGTALALSALYSLIGGSRAYRCLIGVAFMAIAALHIQQSHGMIEMHFSVFVLLAILVYYRDWLPILLAAGTIAVHHLLFFIAQQNGDTIHLVQAGAGWPVILIHASYVVVETLILLVLALHSAREAAVGEDLQRTSAHLLRDGEPVDLAYRSPSSERLAQRFNRFLDLLDRLVSRVVGAGDELRATSSHLSRSTAQLNQGAETLQSATAQMGRAIEEMTQAVGAVSNDAEQAALTARQADADAAAGTAAIAATQVGIQELAREMDGSSEVVRALAEESQQIGRVLEVIRAVAEQTNLLALNAAIEAARAGEHGRGFAVVADEVRQLARRTQEATGEIQNMIGRLQQGAANAVAAMAQSHEGVARCVGHTERTVTLLDNVHRSIEAIQAISVSTRQQLAATSEVARLIDSVRAIAGETARDAAEVAEDSQRLEQLAEHLTSLCGEFRVSSAPPVSPASDEAWPAASTGYFQPVSAY</sequence>
<keyword evidence="3" id="KW-0488">Methylation</keyword>
<keyword evidence="2" id="KW-1003">Cell membrane</keyword>
<keyword evidence="7 11" id="KW-0472">Membrane</keyword>
<organism evidence="13 14">
    <name type="scientific">Pseudomonas cavernicola</name>
    <dbReference type="NCBI Taxonomy" id="2320866"/>
    <lineage>
        <taxon>Bacteria</taxon>
        <taxon>Pseudomonadati</taxon>
        <taxon>Pseudomonadota</taxon>
        <taxon>Gammaproteobacteria</taxon>
        <taxon>Pseudomonadales</taxon>
        <taxon>Pseudomonadaceae</taxon>
        <taxon>Pseudomonas</taxon>
    </lineage>
</organism>
<feature type="transmembrane region" description="Helical" evidence="11">
    <location>
        <begin position="76"/>
        <end position="93"/>
    </location>
</feature>
<reference evidence="13 14" key="1">
    <citation type="submission" date="2018-09" db="EMBL/GenBank/DDBJ databases">
        <authorList>
            <person name="Zhu H."/>
        </authorList>
    </citation>
    <scope>NUCLEOTIDE SEQUENCE [LARGE SCALE GENOMIC DNA]</scope>
    <source>
        <strain evidence="13 14">K1S02-6</strain>
    </source>
</reference>
<evidence type="ECO:0000256" key="9">
    <source>
        <dbReference type="ARBA" id="ARBA00029447"/>
    </source>
</evidence>
<gene>
    <name evidence="13" type="ORF">D3879_04440</name>
</gene>
<keyword evidence="6 11" id="KW-1133">Transmembrane helix</keyword>
<dbReference type="PANTHER" id="PTHR32089:SF120">
    <property type="entry name" value="METHYL-ACCEPTING CHEMOTAXIS PROTEIN TLPQ"/>
    <property type="match status" value="1"/>
</dbReference>
<evidence type="ECO:0000256" key="3">
    <source>
        <dbReference type="ARBA" id="ARBA00022481"/>
    </source>
</evidence>
<dbReference type="Pfam" id="PF00015">
    <property type="entry name" value="MCPsignal"/>
    <property type="match status" value="1"/>
</dbReference>
<dbReference type="AlphaFoldDB" id="A0A418XJ93"/>
<evidence type="ECO:0000313" key="13">
    <source>
        <dbReference type="EMBL" id="RJG12542.1"/>
    </source>
</evidence>
<evidence type="ECO:0000256" key="4">
    <source>
        <dbReference type="ARBA" id="ARBA00022500"/>
    </source>
</evidence>
<evidence type="ECO:0000313" key="14">
    <source>
        <dbReference type="Proteomes" id="UP000284021"/>
    </source>
</evidence>
<evidence type="ECO:0000256" key="7">
    <source>
        <dbReference type="ARBA" id="ARBA00023136"/>
    </source>
</evidence>
<dbReference type="PROSITE" id="PS50111">
    <property type="entry name" value="CHEMOTAXIS_TRANSDUC_2"/>
    <property type="match status" value="1"/>
</dbReference>
<feature type="transmembrane region" description="Helical" evidence="11">
    <location>
        <begin position="153"/>
        <end position="177"/>
    </location>
</feature>
<dbReference type="FunFam" id="1.10.287.950:FF:000001">
    <property type="entry name" value="Methyl-accepting chemotaxis sensory transducer"/>
    <property type="match status" value="1"/>
</dbReference>
<dbReference type="GO" id="GO:0005886">
    <property type="term" value="C:plasma membrane"/>
    <property type="evidence" value="ECO:0007669"/>
    <property type="project" value="UniProtKB-SubCell"/>
</dbReference>
<dbReference type="SUPFAM" id="SSF58104">
    <property type="entry name" value="Methyl-accepting chemotaxis protein (MCP) signaling domain"/>
    <property type="match status" value="1"/>
</dbReference>
<dbReference type="InterPro" id="IPR004089">
    <property type="entry name" value="MCPsignal_dom"/>
</dbReference>
<dbReference type="SMART" id="SM00283">
    <property type="entry name" value="MA"/>
    <property type="match status" value="1"/>
</dbReference>
<proteinExistence type="inferred from homology"/>
<accession>A0A418XJ93</accession>
<feature type="transmembrane region" description="Helical" evidence="11">
    <location>
        <begin position="52"/>
        <end position="71"/>
    </location>
</feature>
<dbReference type="PANTHER" id="PTHR32089">
    <property type="entry name" value="METHYL-ACCEPTING CHEMOTAXIS PROTEIN MCPB"/>
    <property type="match status" value="1"/>
</dbReference>
<dbReference type="Gene3D" id="1.10.287.950">
    <property type="entry name" value="Methyl-accepting chemotaxis protein"/>
    <property type="match status" value="1"/>
</dbReference>
<evidence type="ECO:0000259" key="12">
    <source>
        <dbReference type="PROSITE" id="PS50111"/>
    </source>
</evidence>
<evidence type="ECO:0000256" key="8">
    <source>
        <dbReference type="ARBA" id="ARBA00023224"/>
    </source>
</evidence>
<evidence type="ECO:0000256" key="5">
    <source>
        <dbReference type="ARBA" id="ARBA00022692"/>
    </source>
</evidence>